<protein>
    <recommendedName>
        <fullName evidence="2">DUF7082 domain-containing protein</fullName>
    </recommendedName>
</protein>
<feature type="region of interest" description="Disordered" evidence="1">
    <location>
        <begin position="687"/>
        <end position="715"/>
    </location>
</feature>
<feature type="compositionally biased region" description="Basic residues" evidence="1">
    <location>
        <begin position="706"/>
        <end position="715"/>
    </location>
</feature>
<name>S2KCB6_MUCC1</name>
<dbReference type="GO" id="GO:0005634">
    <property type="term" value="C:nucleus"/>
    <property type="evidence" value="ECO:0007669"/>
    <property type="project" value="TreeGrafter"/>
</dbReference>
<feature type="compositionally biased region" description="Low complexity" evidence="1">
    <location>
        <begin position="446"/>
        <end position="458"/>
    </location>
</feature>
<evidence type="ECO:0000313" key="4">
    <source>
        <dbReference type="Proteomes" id="UP000014254"/>
    </source>
</evidence>
<feature type="region of interest" description="Disordered" evidence="1">
    <location>
        <begin position="262"/>
        <end position="303"/>
    </location>
</feature>
<evidence type="ECO:0000259" key="2">
    <source>
        <dbReference type="Pfam" id="PF23305"/>
    </source>
</evidence>
<evidence type="ECO:0000313" key="3">
    <source>
        <dbReference type="EMBL" id="EPB89920.1"/>
    </source>
</evidence>
<evidence type="ECO:0000256" key="1">
    <source>
        <dbReference type="SAM" id="MobiDB-lite"/>
    </source>
</evidence>
<reference evidence="4" key="1">
    <citation type="submission" date="2013-05" db="EMBL/GenBank/DDBJ databases">
        <title>The Genome sequence of Mucor circinelloides f. circinelloides 1006PhL.</title>
        <authorList>
            <consortium name="The Broad Institute Genomics Platform"/>
            <person name="Cuomo C."/>
            <person name="Earl A."/>
            <person name="Findley K."/>
            <person name="Lee S.C."/>
            <person name="Walker B."/>
            <person name="Young S."/>
            <person name="Zeng Q."/>
            <person name="Gargeya S."/>
            <person name="Fitzgerald M."/>
            <person name="Haas B."/>
            <person name="Abouelleil A."/>
            <person name="Allen A.W."/>
            <person name="Alvarado L."/>
            <person name="Arachchi H.M."/>
            <person name="Berlin A.M."/>
            <person name="Chapman S.B."/>
            <person name="Gainer-Dewar J."/>
            <person name="Goldberg J."/>
            <person name="Griggs A."/>
            <person name="Gujja S."/>
            <person name="Hansen M."/>
            <person name="Howarth C."/>
            <person name="Imamovic A."/>
            <person name="Ireland A."/>
            <person name="Larimer J."/>
            <person name="McCowan C."/>
            <person name="Murphy C."/>
            <person name="Pearson M."/>
            <person name="Poon T.W."/>
            <person name="Priest M."/>
            <person name="Roberts A."/>
            <person name="Saif S."/>
            <person name="Shea T."/>
            <person name="Sisk P."/>
            <person name="Sykes S."/>
            <person name="Wortman J."/>
            <person name="Nusbaum C."/>
            <person name="Birren B."/>
        </authorList>
    </citation>
    <scope>NUCLEOTIDE SEQUENCE [LARGE SCALE GENOMIC DNA]</scope>
    <source>
        <strain evidence="4">1006PhL</strain>
    </source>
</reference>
<accession>S2KCB6</accession>
<dbReference type="InParanoid" id="S2KCB6"/>
<dbReference type="Pfam" id="PF23305">
    <property type="entry name" value="DUF7082"/>
    <property type="match status" value="2"/>
</dbReference>
<feature type="domain" description="DUF7082" evidence="2">
    <location>
        <begin position="466"/>
        <end position="527"/>
    </location>
</feature>
<organism evidence="3 4">
    <name type="scientific">Mucor circinelloides f. circinelloides (strain 1006PhL)</name>
    <name type="common">Mucormycosis agent</name>
    <name type="synonym">Calyptromyces circinelloides</name>
    <dbReference type="NCBI Taxonomy" id="1220926"/>
    <lineage>
        <taxon>Eukaryota</taxon>
        <taxon>Fungi</taxon>
        <taxon>Fungi incertae sedis</taxon>
        <taxon>Mucoromycota</taxon>
        <taxon>Mucoromycotina</taxon>
        <taxon>Mucoromycetes</taxon>
        <taxon>Mucorales</taxon>
        <taxon>Mucorineae</taxon>
        <taxon>Mucoraceae</taxon>
        <taxon>Mucor</taxon>
    </lineage>
</organism>
<feature type="compositionally biased region" description="Polar residues" evidence="1">
    <location>
        <begin position="262"/>
        <end position="283"/>
    </location>
</feature>
<dbReference type="PANTHER" id="PTHR39463">
    <property type="entry name" value="MEDUSA"/>
    <property type="match status" value="1"/>
</dbReference>
<proteinExistence type="predicted"/>
<dbReference type="OrthoDB" id="1751210at2759"/>
<keyword evidence="4" id="KW-1185">Reference proteome</keyword>
<feature type="domain" description="DUF7082" evidence="2">
    <location>
        <begin position="569"/>
        <end position="671"/>
    </location>
</feature>
<feature type="compositionally biased region" description="Low complexity" evidence="1">
    <location>
        <begin position="412"/>
        <end position="436"/>
    </location>
</feature>
<feature type="region of interest" description="Disordered" evidence="1">
    <location>
        <begin position="412"/>
        <end position="458"/>
    </location>
</feature>
<dbReference type="STRING" id="1220926.S2KCB6"/>
<dbReference type="eggNOG" id="ENOG502QTDM">
    <property type="taxonomic scope" value="Eukaryota"/>
</dbReference>
<feature type="compositionally biased region" description="Low complexity" evidence="1">
    <location>
        <begin position="284"/>
        <end position="296"/>
    </location>
</feature>
<dbReference type="EMBL" id="KE123928">
    <property type="protein sequence ID" value="EPB89920.1"/>
    <property type="molecule type" value="Genomic_DNA"/>
</dbReference>
<sequence length="715" mass="79945">MTVVDTDTISVVDDKKSMNIDLSDSLFDYDLLLKDVDDSNGTSKENEEFFQGLFNNEAHDLNSISNLSSSASSSPQQYLAFRRRPNVMQWGPQDGQESCTIVSIVLQHHQETAPMKIVFGTLTVETAQQQHILASSSSSSNGGNGDGQSVWITLAASVPPFKDIRSDSAQVKISVCLFDCNDPDLAVDTWDIGQFTYTEEEQLITGSSSSSNRKRALSCEPEECAQKKHTYDVKAEQGDSEDVDSQLLKLLAPYDPLLTVNNGESMTSGNAPGSVATRTNVWLSPTSSGDSSSNSSLAPQNQSNYYTSVPPTFPLTVNHMMLQQGLLNSKRSQHHQQPVHRSPVDMAQKHDMYRMYSNMQHQQQRHNPYLMHYQNQPNYMSPAMNNYTQHKHNSHYSNSNNSVLYNMSEHQRQTQQYQRIQHQSFSTPYSSTSSSSIAPNAVPRRASAPSTTSYTTTNSNSCALNKAHLKLNGDLMDMVSNWSVPEWQSGRRLVHFWRRTTRGPDGSLALVECGFEPMDQQLYHQQRMRDNVAAVAAAAAAAAAVSNNSPSVNIKSNTVASGARHGGTNNSAPIVISCIYWRERNDYFITSVDCIYLLESLIGIQFTVEEKNRIRRNLEGFRPLTVSKCKAECADFFKLIMSFPHPKPRNIEKDVKVFSWKTLPHALRKIIRKYTPSYIASTPLEPIHPQQQQQQTSNSASSSASHLHHTHINKF</sequence>
<dbReference type="Proteomes" id="UP000014254">
    <property type="component" value="Unassembled WGS sequence"/>
</dbReference>
<dbReference type="VEuPathDB" id="FungiDB:HMPREF1544_03303"/>
<dbReference type="AlphaFoldDB" id="S2KCB6"/>
<dbReference type="InterPro" id="IPR055509">
    <property type="entry name" value="DUF7082"/>
</dbReference>
<dbReference type="PANTHER" id="PTHR39463:SF1">
    <property type="entry name" value="MEDUSA"/>
    <property type="match status" value="1"/>
</dbReference>
<feature type="compositionally biased region" description="Low complexity" evidence="1">
    <location>
        <begin position="690"/>
        <end position="705"/>
    </location>
</feature>
<gene>
    <name evidence="3" type="ORF">HMPREF1544_03303</name>
</gene>